<evidence type="ECO:0000256" key="1">
    <source>
        <dbReference type="ARBA" id="ARBA00008058"/>
    </source>
</evidence>
<comment type="similarity">
    <text evidence="1">Belongs to the TASOR family.</text>
</comment>
<feature type="compositionally biased region" description="Basic and acidic residues" evidence="2">
    <location>
        <begin position="1815"/>
        <end position="1849"/>
    </location>
</feature>
<feature type="region of interest" description="Disordered" evidence="2">
    <location>
        <begin position="1"/>
        <end position="55"/>
    </location>
</feature>
<dbReference type="InterPro" id="IPR056242">
    <property type="entry name" value="PIN_TASOR"/>
</dbReference>
<sequence>MDDNLSRREAARPPKRAAAAAAEVGANDSLQDGEVTEVHPGREPHAAGKLSPAAGRMERRYSAQLAVHHRHMPIEPLKFLIPRKTKEKRALFQYVSIESREYDDMMTILTSNYIDTGSAGCFTYCKPRLVHSELLEKEFVEKRKEMKADGRTDKELEESYCFLSSVDSVKLPGLCEKGLLVGQSWITVLGNPSKGVYLSKYSDLLQINPLNPGFTGEIIIFKVMKGKVKSIYENMKNLLDPTPRFDSHMSKNASKVTSLSSYRAFELTQQYFYEYTFDELRQRPRQVCPYAVVSFQLKGKDSPLPIKPLAPNRLNSQTAEGSKERAQFTVWTGDLVKGYRVLFQISLRSFCPPFLPHRLPEKLEIGCLMRLDQVTEHLSSDLLSYNLYNSSQEVVKNGYCCCLLEVTDRSRSITSVTRLLLELEMKRVVLVTPLPDSGFLLLISSVQMATPSERGESWKRCLQALFVFPESRDLAISTLRGASSSHNASESSMSVCTAMPRLSQFMPALHHALVKARANPPPELSAGVERQAREYFIGLKDGKVRLYPMGEYDAKLDEEGNLLPAPKHHRVNMDGYLRSYLYSPAFYLLPVGRARQMVEAHCGPEEPQAVEFRNSSGGQSEATGKEASSNARDGQSNTQKMQQLIDLVLTCKRNAENEVRREEEGGGRGVKVQGRKRKLEQETAERTLKFLKASQEPGRHSKTTGIPVPGSLASVIGSVGLKDVDLREDSSELAARLLNLLTDLNQAARGTANQSLCDGQEEAQRASWPFDRLATKLGLPTNCDLDLRKQEELEAVGSVSSSEGFSPSSHSGEMNHHGAAGRGGGGLGRRAGGYEAEEEEEEIPWVLIPITGVCSQRYTQRDRNIPQDPRFQHLTTATSITTTTTPPRMCRTPSPEPSPPHSPSQCPSPDPSPPPSPSLCPSPEPSPPAFPSQCPSPEPSPPPTPFQWPSTQPSLSPSQRPNPPQLGRTPIPSLCQSARPNEHNLLNKDPSGANEEQLAPTAPTAPRESAGMSKDREEKSQGERKKPSSSASIQPPVPAAPERRTPSPAPTEREKADAEQMIHVVACDKEPKGEVKELLGGSWFSPPVSLPPSCLDSVVDKHLDDFSSEMQLLLQEQSVHCSFPQSPHSTSNTETPTPQHTLPHTPISQFSQYVSFYNPCPPVQDYVSSLIDGIDNMLTEFDGGEPSHKPGTSRTNVDAALASRVSDFVSSIRASNAQTGRDEDIFGELTAAGVDASVSQTPALSRGAEVLQPHTILTVPDTTANRSPLSSSHVTLSVTTSASGSVYKPANTSVLIPPPHTSPQQSHTLETSGTASIRQTQDPSRTVHCSGVEGGSSAAGTNCEVPGFSGISKPSTDPSHPSEPVSSPPASALSSLISQLQPEVFNSLVKIIKDVKRNSLQFYLHCTEPKDQVHEDVKEYLLKQGNTEQSPLTFLNQENSADRMLVVINNKDIAGHVRKIPGLVSLKRQASVVFWGIDTLDDIRNNSYNELFVSGGCIVSDELVLNPDRITNDRLTALLTLLEQHSSRDSVWRLKVHCKTHKKLKEQSRFRRDAANLLDVLSVYQKRQIVEFLPYHHCDMMNHQSPDLDCLMELQARYTQYRHTVFLTEHHQKFPAHCNSGIIVASFEEILHNFTRVVGYHDIADRQPIIEDMLAPKGLGRQLSHSNSVSDSERSPSIFPEHIPPLSSRDQPQHFLQQSDSTPPTLSHLSDQLVPDASCKEGVPHHSDTDLEVLRLAILQLRAERQAQLHQQLDSQAELSIHSLKSFLPNVIPTGSGHTTPPLAQRGPTELVKVSQDRKAVATTLELIHSALKQETSEQERREDRAPTPLEERRRGGGGELGDQRDDTLVRAAGTLEGNQHPSSNQSTAAVMGPSSQTDSTIYGRKKAEQQGKPLFPEAAKHAAASSSTTACPVEGDRSRDTQSGQEQPIGEEGAPPGSGIKAVTRGKVGPEQDRTHASSTTWSQKEVDFPQQCSTSTDGKQDGRKQPGSTGVCAPVSAGIELPSGLSESLPPSCSAKARRKQRQRHPSPAQQGPANSPTSRLQLYNHEGKKYSNCQLSNPIAWKNIAHARLGWTPDFEPFLKPGNRYLELKANSTVVYTGMAPPHGKGPERLACGVTCYNHKEGPWCEVQSQNGDRICILAVPPQHTPPPIARIPPQIRKGQPGQNAKEERVLGESPCQESIMPVLPT</sequence>
<dbReference type="GeneID" id="115007893"/>
<feature type="compositionally biased region" description="Basic residues" evidence="2">
    <location>
        <begin position="2018"/>
        <end position="2027"/>
    </location>
</feature>
<dbReference type="Proteomes" id="UP000504630">
    <property type="component" value="Chromosome 5"/>
</dbReference>
<feature type="compositionally biased region" description="Polar residues" evidence="2">
    <location>
        <begin position="613"/>
        <end position="638"/>
    </location>
</feature>
<feature type="compositionally biased region" description="Basic and acidic residues" evidence="2">
    <location>
        <begin position="1"/>
        <end position="12"/>
    </location>
</feature>
<keyword evidence="6" id="KW-1185">Reference proteome</keyword>
<feature type="region of interest" description="Disordered" evidence="2">
    <location>
        <begin position="609"/>
        <end position="638"/>
    </location>
</feature>
<dbReference type="OrthoDB" id="5960959at2759"/>
<feature type="compositionally biased region" description="Polar residues" evidence="2">
    <location>
        <begin position="1688"/>
        <end position="1710"/>
    </location>
</feature>
<feature type="region of interest" description="Disordered" evidence="2">
    <location>
        <begin position="1289"/>
        <end position="1371"/>
    </location>
</feature>
<feature type="compositionally biased region" description="Basic and acidic residues" evidence="2">
    <location>
        <begin position="36"/>
        <end position="46"/>
    </location>
</feature>
<dbReference type="CTD" id="100331431"/>
<feature type="domain" description="TASOR pseudo-PARP" evidence="3">
    <location>
        <begin position="145"/>
        <end position="289"/>
    </location>
</feature>
<feature type="compositionally biased region" description="Low complexity" evidence="2">
    <location>
        <begin position="1902"/>
        <end position="1911"/>
    </location>
</feature>
<feature type="compositionally biased region" description="Basic and acidic residues" evidence="2">
    <location>
        <begin position="657"/>
        <end position="666"/>
    </location>
</feature>
<feature type="compositionally biased region" description="Low complexity" evidence="2">
    <location>
        <begin position="2003"/>
        <end position="2016"/>
    </location>
</feature>
<feature type="region of interest" description="Disordered" evidence="2">
    <location>
        <begin position="1811"/>
        <end position="1885"/>
    </location>
</feature>
<name>A0A6J2PMS1_COTGO</name>
<dbReference type="GO" id="GO:0000792">
    <property type="term" value="C:heterochromatin"/>
    <property type="evidence" value="ECO:0007669"/>
    <property type="project" value="TreeGrafter"/>
</dbReference>
<feature type="compositionally biased region" description="Basic and acidic residues" evidence="2">
    <location>
        <begin position="1013"/>
        <end position="1026"/>
    </location>
</feature>
<feature type="region of interest" description="Disordered" evidence="2">
    <location>
        <begin position="1898"/>
        <end position="2042"/>
    </location>
</feature>
<feature type="compositionally biased region" description="Low complexity" evidence="2">
    <location>
        <begin position="795"/>
        <end position="812"/>
    </location>
</feature>
<feature type="compositionally biased region" description="Pro residues" evidence="2">
    <location>
        <begin position="894"/>
        <end position="946"/>
    </location>
</feature>
<protein>
    <submittedName>
        <fullName evidence="7">Protein TASOR isoform X1</fullName>
    </submittedName>
</protein>
<feature type="domain" description="TASOR PIN" evidence="5">
    <location>
        <begin position="1496"/>
        <end position="1636"/>
    </location>
</feature>
<organism evidence="6 7">
    <name type="scientific">Cottoperca gobio</name>
    <name type="common">Frogmouth</name>
    <name type="synonym">Aphritis gobio</name>
    <dbReference type="NCBI Taxonomy" id="56716"/>
    <lineage>
        <taxon>Eukaryota</taxon>
        <taxon>Metazoa</taxon>
        <taxon>Chordata</taxon>
        <taxon>Craniata</taxon>
        <taxon>Vertebrata</taxon>
        <taxon>Euteleostomi</taxon>
        <taxon>Actinopterygii</taxon>
        <taxon>Neopterygii</taxon>
        <taxon>Teleostei</taxon>
        <taxon>Neoteleostei</taxon>
        <taxon>Acanthomorphata</taxon>
        <taxon>Eupercaria</taxon>
        <taxon>Perciformes</taxon>
        <taxon>Notothenioidei</taxon>
        <taxon>Bovichtidae</taxon>
        <taxon>Cottoperca</taxon>
    </lineage>
</organism>
<feature type="compositionally biased region" description="Low complexity" evidence="2">
    <location>
        <begin position="1358"/>
        <end position="1371"/>
    </location>
</feature>
<dbReference type="KEGG" id="cgob:115007893"/>
<reference evidence="7" key="1">
    <citation type="submission" date="2025-08" db="UniProtKB">
        <authorList>
            <consortium name="RefSeq"/>
        </authorList>
    </citation>
    <scope>IDENTIFICATION</scope>
</reference>
<feature type="compositionally biased region" description="Basic and acidic residues" evidence="2">
    <location>
        <begin position="1041"/>
        <end position="1059"/>
    </location>
</feature>
<dbReference type="RefSeq" id="XP_029286860.1">
    <property type="nucleotide sequence ID" value="XM_029431000.1"/>
</dbReference>
<dbReference type="InterPro" id="IPR056243">
    <property type="entry name" value="TASOR_ab_dom"/>
</dbReference>
<dbReference type="Pfam" id="PF23314">
    <property type="entry name" value="TASOR_alpha-beta"/>
    <property type="match status" value="1"/>
</dbReference>
<dbReference type="GO" id="GO:0003682">
    <property type="term" value="F:chromatin binding"/>
    <property type="evidence" value="ECO:0007669"/>
    <property type="project" value="TreeGrafter"/>
</dbReference>
<evidence type="ECO:0000313" key="7">
    <source>
        <dbReference type="RefSeq" id="XP_029286860.1"/>
    </source>
</evidence>
<dbReference type="InParanoid" id="A0A6J2PMS1"/>
<dbReference type="PANTHER" id="PTHR16207">
    <property type="entry name" value="SET DOMAIN-CONTAINING PROTEIN"/>
    <property type="match status" value="1"/>
</dbReference>
<feature type="compositionally biased region" description="Polar residues" evidence="2">
    <location>
        <begin position="2030"/>
        <end position="2042"/>
    </location>
</feature>
<dbReference type="InterPro" id="IPR046432">
    <property type="entry name" value="TASOR"/>
</dbReference>
<feature type="region of interest" description="Disordered" evidence="2">
    <location>
        <begin position="794"/>
        <end position="840"/>
    </location>
</feature>
<feature type="compositionally biased region" description="Low complexity" evidence="2">
    <location>
        <begin position="875"/>
        <end position="893"/>
    </location>
</feature>
<dbReference type="PANTHER" id="PTHR16207:SF1">
    <property type="entry name" value="PROTEIN TASOR"/>
    <property type="match status" value="1"/>
</dbReference>
<evidence type="ECO:0000256" key="2">
    <source>
        <dbReference type="SAM" id="MobiDB-lite"/>
    </source>
</evidence>
<feature type="region of interest" description="Disordered" evidence="2">
    <location>
        <begin position="864"/>
        <end position="1059"/>
    </location>
</feature>
<feature type="compositionally biased region" description="Polar residues" evidence="2">
    <location>
        <begin position="1302"/>
        <end position="1324"/>
    </location>
</feature>
<evidence type="ECO:0000313" key="6">
    <source>
        <dbReference type="Proteomes" id="UP000504630"/>
    </source>
</evidence>
<evidence type="ECO:0000259" key="4">
    <source>
        <dbReference type="Pfam" id="PF23314"/>
    </source>
</evidence>
<dbReference type="GO" id="GO:0097355">
    <property type="term" value="P:protein localization to heterochromatin"/>
    <property type="evidence" value="ECO:0007669"/>
    <property type="project" value="TreeGrafter"/>
</dbReference>
<feature type="region of interest" description="Disordered" evidence="2">
    <location>
        <begin position="1661"/>
        <end position="1711"/>
    </location>
</feature>
<dbReference type="GO" id="GO:0005654">
    <property type="term" value="C:nucleoplasm"/>
    <property type="evidence" value="ECO:0007669"/>
    <property type="project" value="TreeGrafter"/>
</dbReference>
<evidence type="ECO:0000259" key="3">
    <source>
        <dbReference type="Pfam" id="PF12509"/>
    </source>
</evidence>
<feature type="compositionally biased region" description="Polar residues" evidence="2">
    <location>
        <begin position="1857"/>
        <end position="1881"/>
    </location>
</feature>
<gene>
    <name evidence="7" type="primary">tasora</name>
</gene>
<dbReference type="InterPro" id="IPR022188">
    <property type="entry name" value="TASOR_DUF3715"/>
</dbReference>
<dbReference type="GO" id="GO:0045814">
    <property type="term" value="P:negative regulation of gene expression, epigenetic"/>
    <property type="evidence" value="ECO:0007669"/>
    <property type="project" value="InterPro"/>
</dbReference>
<feature type="region of interest" description="Disordered" evidence="2">
    <location>
        <begin position="2150"/>
        <end position="2178"/>
    </location>
</feature>
<accession>A0A6J2PMS1</accession>
<dbReference type="Pfam" id="PF12509">
    <property type="entry name" value="DUF3715"/>
    <property type="match status" value="1"/>
</dbReference>
<feature type="compositionally biased region" description="Gly residues" evidence="2">
    <location>
        <begin position="820"/>
        <end position="831"/>
    </location>
</feature>
<proteinExistence type="inferred from homology"/>
<feature type="domain" description="TASOR alpha/beta" evidence="4">
    <location>
        <begin position="1397"/>
        <end position="1492"/>
    </location>
</feature>
<evidence type="ECO:0000259" key="5">
    <source>
        <dbReference type="Pfam" id="PF24630"/>
    </source>
</evidence>
<feature type="region of interest" description="Disordered" evidence="2">
    <location>
        <begin position="657"/>
        <end position="683"/>
    </location>
</feature>
<dbReference type="Pfam" id="PF24630">
    <property type="entry name" value="PIN_TASOR"/>
    <property type="match status" value="1"/>
</dbReference>